<protein>
    <submittedName>
        <fullName evidence="1">Uncharacterized protein</fullName>
    </submittedName>
</protein>
<keyword evidence="2" id="KW-1185">Reference proteome</keyword>
<gene>
    <name evidence="1" type="ORF">TRFO_41250</name>
</gene>
<dbReference type="Proteomes" id="UP000179807">
    <property type="component" value="Unassembled WGS sequence"/>
</dbReference>
<proteinExistence type="predicted"/>
<dbReference type="RefSeq" id="XP_068370313.1">
    <property type="nucleotide sequence ID" value="XM_068513660.1"/>
</dbReference>
<organism evidence="1 2">
    <name type="scientific">Tritrichomonas foetus</name>
    <dbReference type="NCBI Taxonomy" id="1144522"/>
    <lineage>
        <taxon>Eukaryota</taxon>
        <taxon>Metamonada</taxon>
        <taxon>Parabasalia</taxon>
        <taxon>Tritrichomonadida</taxon>
        <taxon>Tritrichomonadidae</taxon>
        <taxon>Tritrichomonas</taxon>
    </lineage>
</organism>
<comment type="caution">
    <text evidence="1">The sequence shown here is derived from an EMBL/GenBank/DDBJ whole genome shotgun (WGS) entry which is preliminary data.</text>
</comment>
<dbReference type="GeneID" id="94848364"/>
<accession>A0A1J4L0Y0</accession>
<sequence>MRRSLNGCRKEHPFDSGKPYLIMYPPVSDSLTRFLDAVPLYSPDCQKHLSKMLAQRQKVQNMIVSLTNKLNQINILLQTALDTFANFNRYDHQLFTHEVCFVVNKFMKIFLKYQHLRYDHFTKIIEAMTELDKIINLSIQQNAPLIIEFWDFATHSFNNFDPEMPKLSFKLKSLFNYIKNAGNVLRTPEVPLNKMVDLMRVLSDDVDSKSGFIQSNKFDIIFEEFIEYNNLSPIFDQILGFRPFIPNKSPKSYLPSSSINDDSSNNTKSCIVNSKSEISGNILNHLEIITNYLEKRAKRPITENDFHFHVSSTNITNCNGNNRGTKNHNSQNNQKINIKYFESYVKYLYMKITSTEKANAKMFTVFRCAAIRFLSQRYFLYHQIERLNGPSEKFLFNCGKILHHSPRELNISPNIIPNNYYDIPFETIIEDKIFRKIMSNIFSTQFIISPIDIWYEISKSIRLIVHLINSLTNIDDDHSKISFDDFFTILLPFYAKSQVLCPQEMNAFLTQFMGLRKSNGLEFAATSILALYRIVAFNG</sequence>
<evidence type="ECO:0000313" key="1">
    <source>
        <dbReference type="EMBL" id="OHT17177.1"/>
    </source>
</evidence>
<dbReference type="EMBL" id="MLAK01000031">
    <property type="protein sequence ID" value="OHT17177.1"/>
    <property type="molecule type" value="Genomic_DNA"/>
</dbReference>
<name>A0A1J4L0Y0_9EUKA</name>
<dbReference type="VEuPathDB" id="TrichDB:TRFO_41250"/>
<dbReference type="AlphaFoldDB" id="A0A1J4L0Y0"/>
<evidence type="ECO:0000313" key="2">
    <source>
        <dbReference type="Proteomes" id="UP000179807"/>
    </source>
</evidence>
<reference evidence="1" key="1">
    <citation type="submission" date="2016-10" db="EMBL/GenBank/DDBJ databases">
        <authorList>
            <person name="Benchimol M."/>
            <person name="Almeida L.G."/>
            <person name="Vasconcelos A.T."/>
            <person name="Perreira-Neves A."/>
            <person name="Rosa I.A."/>
            <person name="Tasca T."/>
            <person name="Bogo M.R."/>
            <person name="de Souza W."/>
        </authorList>
    </citation>
    <scope>NUCLEOTIDE SEQUENCE [LARGE SCALE GENOMIC DNA]</scope>
    <source>
        <strain evidence="1">K</strain>
    </source>
</reference>